<keyword evidence="4" id="KW-0804">Transcription</keyword>
<dbReference type="AlphaFoldDB" id="A0A7W3LTY3"/>
<comment type="similarity">
    <text evidence="1">Belongs to the LysR transcriptional regulatory family.</text>
</comment>
<keyword evidence="2" id="KW-0805">Transcription regulation</keyword>
<comment type="caution">
    <text evidence="6">The sequence shown here is derived from an EMBL/GenBank/DDBJ whole genome shotgun (WGS) entry which is preliminary data.</text>
</comment>
<protein>
    <submittedName>
        <fullName evidence="6">DNA-binding transcriptional LysR family regulator</fullName>
    </submittedName>
</protein>
<organism evidence="6 7">
    <name type="scientific">Actinomadura namibiensis</name>
    <dbReference type="NCBI Taxonomy" id="182080"/>
    <lineage>
        <taxon>Bacteria</taxon>
        <taxon>Bacillati</taxon>
        <taxon>Actinomycetota</taxon>
        <taxon>Actinomycetes</taxon>
        <taxon>Streptosporangiales</taxon>
        <taxon>Thermomonosporaceae</taxon>
        <taxon>Actinomadura</taxon>
    </lineage>
</organism>
<evidence type="ECO:0000313" key="7">
    <source>
        <dbReference type="Proteomes" id="UP000572680"/>
    </source>
</evidence>
<reference evidence="6 7" key="1">
    <citation type="submission" date="2020-08" db="EMBL/GenBank/DDBJ databases">
        <title>Genomic Encyclopedia of Type Strains, Phase IV (KMG-IV): sequencing the most valuable type-strain genomes for metagenomic binning, comparative biology and taxonomic classification.</title>
        <authorList>
            <person name="Goeker M."/>
        </authorList>
    </citation>
    <scope>NUCLEOTIDE SEQUENCE [LARGE SCALE GENOMIC DNA]</scope>
    <source>
        <strain evidence="6 7">DSM 44197</strain>
    </source>
</reference>
<keyword evidence="7" id="KW-1185">Reference proteome</keyword>
<dbReference type="PROSITE" id="PS50931">
    <property type="entry name" value="HTH_LYSR"/>
    <property type="match status" value="1"/>
</dbReference>
<dbReference type="GO" id="GO:0003700">
    <property type="term" value="F:DNA-binding transcription factor activity"/>
    <property type="evidence" value="ECO:0007669"/>
    <property type="project" value="InterPro"/>
</dbReference>
<dbReference type="InterPro" id="IPR036388">
    <property type="entry name" value="WH-like_DNA-bd_sf"/>
</dbReference>
<evidence type="ECO:0000256" key="1">
    <source>
        <dbReference type="ARBA" id="ARBA00009437"/>
    </source>
</evidence>
<dbReference type="CDD" id="cd00090">
    <property type="entry name" value="HTH_ARSR"/>
    <property type="match status" value="1"/>
</dbReference>
<feature type="domain" description="HTH lysR-type" evidence="5">
    <location>
        <begin position="2"/>
        <end position="59"/>
    </location>
</feature>
<evidence type="ECO:0000313" key="6">
    <source>
        <dbReference type="EMBL" id="MBA8954230.1"/>
    </source>
</evidence>
<dbReference type="InterPro" id="IPR000847">
    <property type="entry name" value="LysR_HTH_N"/>
</dbReference>
<dbReference type="InterPro" id="IPR036390">
    <property type="entry name" value="WH_DNA-bd_sf"/>
</dbReference>
<dbReference type="GO" id="GO:0003677">
    <property type="term" value="F:DNA binding"/>
    <property type="evidence" value="ECO:0007669"/>
    <property type="project" value="UniProtKB-KW"/>
</dbReference>
<dbReference type="SUPFAM" id="SSF53850">
    <property type="entry name" value="Periplasmic binding protein-like II"/>
    <property type="match status" value="1"/>
</dbReference>
<dbReference type="InterPro" id="IPR011991">
    <property type="entry name" value="ArsR-like_HTH"/>
</dbReference>
<dbReference type="Pfam" id="PF00126">
    <property type="entry name" value="HTH_1"/>
    <property type="match status" value="1"/>
</dbReference>
<name>A0A7W3LTY3_ACTNM</name>
<dbReference type="PANTHER" id="PTHR30346">
    <property type="entry name" value="TRANSCRIPTIONAL DUAL REGULATOR HCAR-RELATED"/>
    <property type="match status" value="1"/>
</dbReference>
<sequence length="307" mass="33158">MLDLQRLRLLTELHRRGTVTAVGEALSYSPSTVSHQLAALQREAGVPLFERDGRVLRLTEAAHVLVRHADVLLDRVERAEAEMAAAAGAVTGVVRISVFQTATRLLAPVLADLSARHPGLRVETRIEIDQALGALERRDCDLAVVWEDEHAPRPRPAGLAFEVLHEEHMLLVLPAGHPAAALPHADIPALESAVWAGGPPGFGHGRTIQDTCRRYGGFTPDLRHHTADEAALLTLVAAGQAVTLLPELAHPERAPGVVVRRITDPPVIRRVLTVTRRASLSRPALATVRAELARAVRRDGAPDTDPP</sequence>
<evidence type="ECO:0000259" key="5">
    <source>
        <dbReference type="PROSITE" id="PS50931"/>
    </source>
</evidence>
<dbReference type="SUPFAM" id="SSF46785">
    <property type="entry name" value="Winged helix' DNA-binding domain"/>
    <property type="match status" value="1"/>
</dbReference>
<accession>A0A7W3LTY3</accession>
<dbReference type="GO" id="GO:0032993">
    <property type="term" value="C:protein-DNA complex"/>
    <property type="evidence" value="ECO:0007669"/>
    <property type="project" value="TreeGrafter"/>
</dbReference>
<dbReference type="Gene3D" id="1.10.10.10">
    <property type="entry name" value="Winged helix-like DNA-binding domain superfamily/Winged helix DNA-binding domain"/>
    <property type="match status" value="1"/>
</dbReference>
<evidence type="ECO:0000256" key="2">
    <source>
        <dbReference type="ARBA" id="ARBA00023015"/>
    </source>
</evidence>
<dbReference type="EMBL" id="JACJIA010000008">
    <property type="protein sequence ID" value="MBA8954230.1"/>
    <property type="molecule type" value="Genomic_DNA"/>
</dbReference>
<gene>
    <name evidence="6" type="ORF">HNR61_005884</name>
</gene>
<proteinExistence type="inferred from homology"/>
<dbReference type="Pfam" id="PF03466">
    <property type="entry name" value="LysR_substrate"/>
    <property type="match status" value="1"/>
</dbReference>
<evidence type="ECO:0000256" key="4">
    <source>
        <dbReference type="ARBA" id="ARBA00023163"/>
    </source>
</evidence>
<dbReference type="Gene3D" id="3.40.190.290">
    <property type="match status" value="1"/>
</dbReference>
<evidence type="ECO:0000256" key="3">
    <source>
        <dbReference type="ARBA" id="ARBA00023125"/>
    </source>
</evidence>
<dbReference type="RefSeq" id="WP_182846325.1">
    <property type="nucleotide sequence ID" value="NZ_BAAALP010000062.1"/>
</dbReference>
<dbReference type="InterPro" id="IPR005119">
    <property type="entry name" value="LysR_subst-bd"/>
</dbReference>
<keyword evidence="3 6" id="KW-0238">DNA-binding</keyword>
<dbReference type="Proteomes" id="UP000572680">
    <property type="component" value="Unassembled WGS sequence"/>
</dbReference>
<dbReference type="PANTHER" id="PTHR30346:SF29">
    <property type="entry name" value="LYSR SUBSTRATE-BINDING"/>
    <property type="match status" value="1"/>
</dbReference>